<dbReference type="Gene3D" id="3.50.50.60">
    <property type="entry name" value="FAD/NAD(P)-binding domain"/>
    <property type="match status" value="2"/>
</dbReference>
<dbReference type="InterPro" id="IPR023753">
    <property type="entry name" value="FAD/NAD-binding_dom"/>
</dbReference>
<reference evidence="2 3" key="1">
    <citation type="submission" date="2020-04" db="EMBL/GenBank/DDBJ databases">
        <title>MicrobeNet Type strains.</title>
        <authorList>
            <person name="Nicholson A.C."/>
        </authorList>
    </citation>
    <scope>NUCLEOTIDE SEQUENCE [LARGE SCALE GENOMIC DNA]</scope>
    <source>
        <strain evidence="2 3">ATCC BAA-787</strain>
    </source>
</reference>
<sequence>MVPIVTGPHHHDVLVIGGGNAGISLAAKLRRDGCRDVAVVEPKDVHEYRPLLSYVAGGMATLDDLRRPQADAMPPGVRWYQDAVTAIDPARSAVRLAGGGELTYTDLAVCPGSQVDWDAIPGALDAVRAGSASTSYLPEHAPAAWELLSSLTSGTAVFAISDRHVPCAPVGLKPLFLAADHWRRAGVLDEIRVELLLEADRLVDLPESDRELRAAAAGYGVHVRTSTAVEHVDGTARRVRLRTPGGTDDLAYDALFLAPPHRAPQWLASSGLTSSSSDGFLAVDPRTLQHPDHPTVWGLGDAAQVDALPSGGALRKQVPVVAHNIAARRTGTTMRHYDGYSVAPVTTSRSRLLLAEFDRRRRPEPTVRVPDLARPRRSLLLFDRYLEPPIYWRRLLRGKVS</sequence>
<dbReference type="Proteomes" id="UP000777774">
    <property type="component" value="Unassembled WGS sequence"/>
</dbReference>
<proteinExistence type="predicted"/>
<dbReference type="EMBL" id="JAAXOY010000484">
    <property type="protein sequence ID" value="NKY40864.1"/>
    <property type="molecule type" value="Genomic_DNA"/>
</dbReference>
<dbReference type="InterPro" id="IPR015904">
    <property type="entry name" value="Sulphide_quinone_reductase"/>
</dbReference>
<dbReference type="Pfam" id="PF07992">
    <property type="entry name" value="Pyr_redox_2"/>
    <property type="match status" value="1"/>
</dbReference>
<evidence type="ECO:0000313" key="3">
    <source>
        <dbReference type="Proteomes" id="UP000777774"/>
    </source>
</evidence>
<feature type="domain" description="FAD/NAD(P)-binding" evidence="1">
    <location>
        <begin position="11"/>
        <end position="128"/>
    </location>
</feature>
<evidence type="ECO:0000313" key="2">
    <source>
        <dbReference type="EMBL" id="NKY40864.1"/>
    </source>
</evidence>
<keyword evidence="3" id="KW-1185">Reference proteome</keyword>
<dbReference type="PANTHER" id="PTHR10632">
    <property type="entry name" value="SULFIDE:QUINONE OXIDOREDUCTASE"/>
    <property type="match status" value="1"/>
</dbReference>
<dbReference type="PRINTS" id="PR00420">
    <property type="entry name" value="RNGMNOXGNASE"/>
</dbReference>
<dbReference type="InterPro" id="IPR036188">
    <property type="entry name" value="FAD/NAD-bd_sf"/>
</dbReference>
<accession>A0ABX1K413</accession>
<gene>
    <name evidence="2" type="ORF">HGA02_15420</name>
</gene>
<dbReference type="SUPFAM" id="SSF51905">
    <property type="entry name" value="FAD/NAD(P)-binding domain"/>
    <property type="match status" value="1"/>
</dbReference>
<organism evidence="2 3">
    <name type="scientific">Cellulomonas septica</name>
    <dbReference type="NCBI Taxonomy" id="285080"/>
    <lineage>
        <taxon>Bacteria</taxon>
        <taxon>Bacillati</taxon>
        <taxon>Actinomycetota</taxon>
        <taxon>Actinomycetes</taxon>
        <taxon>Micrococcales</taxon>
        <taxon>Cellulomonadaceae</taxon>
        <taxon>Cellulomonas</taxon>
    </lineage>
</organism>
<protein>
    <submittedName>
        <fullName evidence="2">FAD-dependent oxidoreductase</fullName>
    </submittedName>
</protein>
<evidence type="ECO:0000259" key="1">
    <source>
        <dbReference type="Pfam" id="PF07992"/>
    </source>
</evidence>
<name>A0ABX1K413_9CELL</name>
<dbReference type="PANTHER" id="PTHR10632:SF2">
    <property type="entry name" value="SULFIDE:QUINONE OXIDOREDUCTASE, MITOCHONDRIAL"/>
    <property type="match status" value="1"/>
</dbReference>
<comment type="caution">
    <text evidence="2">The sequence shown here is derived from an EMBL/GenBank/DDBJ whole genome shotgun (WGS) entry which is preliminary data.</text>
</comment>